<evidence type="ECO:0000313" key="4">
    <source>
        <dbReference type="Proteomes" id="UP001637996"/>
    </source>
</evidence>
<dbReference type="RefSeq" id="WP_410030889.1">
    <property type="nucleotide sequence ID" value="NZ_JBGMEI010000002.1"/>
</dbReference>
<evidence type="ECO:0000313" key="3">
    <source>
        <dbReference type="EMBL" id="MFO3665180.1"/>
    </source>
</evidence>
<reference evidence="3 4" key="1">
    <citation type="journal article" date="2025" name="Anaerobe">
        <title>Description of Anaerococcus kampingiae sp. nov., Anaerococcus groningensis sp. nov., Anaerococcus martiniensis sp. nov., and Anaerococcus cruorum sp. nov., isolated from human clinical specimens.</title>
        <authorList>
            <person name="Boiten K.E."/>
            <person name="Meijer J."/>
            <person name="van Wezel E.M."/>
            <person name="Veloo A.C.M."/>
        </authorList>
    </citation>
    <scope>NUCLEOTIDE SEQUENCE [LARGE SCALE GENOMIC DNA]</scope>
    <source>
        <strain evidence="3 4">ENR0831</strain>
    </source>
</reference>
<proteinExistence type="predicted"/>
<evidence type="ECO:0000256" key="1">
    <source>
        <dbReference type="SAM" id="MobiDB-lite"/>
    </source>
</evidence>
<feature type="signal peptide" evidence="2">
    <location>
        <begin position="1"/>
        <end position="23"/>
    </location>
</feature>
<sequence length="252" mass="29272">MKKSNKVSLVIVLSLSLSYLLFSNENFVKQNYKTSEETSVNINEFAVKEKIMHGASIDIDRLAFRKSIIDKNKSNKRSLFVDSNDRNNYETSLNINQENELEDKNSPVLAENLFTENNMPTVSSTQSKDVIKEIRNSHIEKSNSNIIAKIDDDTIKNNDNIEVAFSKNLDKKTDEDVFDKKENTNNLRKNKYKEAKKKENSKYGPKEDKIKKNELKELRKQHDDLILNSDKTRNENDFKESLNKLDNDLDEQ</sequence>
<accession>A0ABW9M747</accession>
<evidence type="ECO:0000256" key="2">
    <source>
        <dbReference type="SAM" id="SignalP"/>
    </source>
</evidence>
<name>A0ABW9M747_9FIRM</name>
<gene>
    <name evidence="3" type="ORF">ACCQ41_02795</name>
</gene>
<feature type="chain" id="PRO_5047268169" evidence="2">
    <location>
        <begin position="24"/>
        <end position="252"/>
    </location>
</feature>
<keyword evidence="4" id="KW-1185">Reference proteome</keyword>
<protein>
    <submittedName>
        <fullName evidence="3">Uncharacterized protein</fullName>
    </submittedName>
</protein>
<dbReference type="EMBL" id="JBGMEI010000002">
    <property type="protein sequence ID" value="MFO3665180.1"/>
    <property type="molecule type" value="Genomic_DNA"/>
</dbReference>
<feature type="region of interest" description="Disordered" evidence="1">
    <location>
        <begin position="193"/>
        <end position="252"/>
    </location>
</feature>
<comment type="caution">
    <text evidence="3">The sequence shown here is derived from an EMBL/GenBank/DDBJ whole genome shotgun (WGS) entry which is preliminary data.</text>
</comment>
<keyword evidence="2" id="KW-0732">Signal</keyword>
<organism evidence="3 4">
    <name type="scientific">Anaerococcus martiniensis</name>
    <dbReference type="NCBI Taxonomy" id="3115615"/>
    <lineage>
        <taxon>Bacteria</taxon>
        <taxon>Bacillati</taxon>
        <taxon>Bacillota</taxon>
        <taxon>Tissierellia</taxon>
        <taxon>Tissierellales</taxon>
        <taxon>Peptoniphilaceae</taxon>
        <taxon>Anaerococcus</taxon>
    </lineage>
</organism>
<dbReference type="Proteomes" id="UP001637996">
    <property type="component" value="Unassembled WGS sequence"/>
</dbReference>